<proteinExistence type="predicted"/>
<protein>
    <submittedName>
        <fullName evidence="1">Uncharacterized protein</fullName>
    </submittedName>
</protein>
<dbReference type="EMBL" id="BAABJI010000002">
    <property type="protein sequence ID" value="GAA4921897.1"/>
    <property type="molecule type" value="Genomic_DNA"/>
</dbReference>
<gene>
    <name evidence="1" type="ORF">GCM10023313_27270</name>
</gene>
<name>A0ABP9FXW8_9SPHI</name>
<keyword evidence="2" id="KW-1185">Reference proteome</keyword>
<organism evidence="1 2">
    <name type="scientific">Mucilaginibacter defluvii</name>
    <dbReference type="NCBI Taxonomy" id="1196019"/>
    <lineage>
        <taxon>Bacteria</taxon>
        <taxon>Pseudomonadati</taxon>
        <taxon>Bacteroidota</taxon>
        <taxon>Sphingobacteriia</taxon>
        <taxon>Sphingobacteriales</taxon>
        <taxon>Sphingobacteriaceae</taxon>
        <taxon>Mucilaginibacter</taxon>
    </lineage>
</organism>
<comment type="caution">
    <text evidence="1">The sequence shown here is derived from an EMBL/GenBank/DDBJ whole genome shotgun (WGS) entry which is preliminary data.</text>
</comment>
<reference evidence="2" key="1">
    <citation type="journal article" date="2019" name="Int. J. Syst. Evol. Microbiol.">
        <title>The Global Catalogue of Microorganisms (GCM) 10K type strain sequencing project: providing services to taxonomists for standard genome sequencing and annotation.</title>
        <authorList>
            <consortium name="The Broad Institute Genomics Platform"/>
            <consortium name="The Broad Institute Genome Sequencing Center for Infectious Disease"/>
            <person name="Wu L."/>
            <person name="Ma J."/>
        </authorList>
    </citation>
    <scope>NUCLEOTIDE SEQUENCE [LARGE SCALE GENOMIC DNA]</scope>
    <source>
        <strain evidence="2">JCM 18283</strain>
    </source>
</reference>
<dbReference type="Proteomes" id="UP001501436">
    <property type="component" value="Unassembled WGS sequence"/>
</dbReference>
<sequence>MKANKHYKFINSSTGYCIYHYSLSSALPPEQIKIELEKIKAQVASKNGLLLNTVYWEEVRDEQ</sequence>
<evidence type="ECO:0000313" key="1">
    <source>
        <dbReference type="EMBL" id="GAA4921897.1"/>
    </source>
</evidence>
<dbReference type="RefSeq" id="WP_345331766.1">
    <property type="nucleotide sequence ID" value="NZ_BAABJI010000002.1"/>
</dbReference>
<accession>A0ABP9FXW8</accession>
<evidence type="ECO:0000313" key="2">
    <source>
        <dbReference type="Proteomes" id="UP001501436"/>
    </source>
</evidence>